<dbReference type="Gene3D" id="3.30.300.220">
    <property type="match status" value="1"/>
</dbReference>
<reference evidence="1 2" key="1">
    <citation type="submission" date="2019-05" db="EMBL/GenBank/DDBJ databases">
        <title>Draft genome sequence of Nonomuraea turkmeniaca DSM 43926.</title>
        <authorList>
            <person name="Saricaoglu S."/>
            <person name="Isik K."/>
        </authorList>
    </citation>
    <scope>NUCLEOTIDE SEQUENCE [LARGE SCALE GENOMIC DNA]</scope>
    <source>
        <strain evidence="1 2">DSM 43926</strain>
    </source>
</reference>
<evidence type="ECO:0008006" key="3">
    <source>
        <dbReference type="Google" id="ProtNLM"/>
    </source>
</evidence>
<dbReference type="AlphaFoldDB" id="A0A5S4EVV5"/>
<evidence type="ECO:0000313" key="1">
    <source>
        <dbReference type="EMBL" id="TMR07393.1"/>
    </source>
</evidence>
<proteinExistence type="predicted"/>
<dbReference type="OrthoDB" id="9777711at2"/>
<dbReference type="Proteomes" id="UP000309128">
    <property type="component" value="Unassembled WGS sequence"/>
</dbReference>
<protein>
    <recommendedName>
        <fullName evidence="3">Enoyl-CoA hydratase</fullName>
    </recommendedName>
</protein>
<comment type="caution">
    <text evidence="1">The sequence shown here is derived from an EMBL/GenBank/DDBJ whole genome shotgun (WGS) entry which is preliminary data.</text>
</comment>
<organism evidence="1 2">
    <name type="scientific">Nonomuraea turkmeniaca</name>
    <dbReference type="NCBI Taxonomy" id="103838"/>
    <lineage>
        <taxon>Bacteria</taxon>
        <taxon>Bacillati</taxon>
        <taxon>Actinomycetota</taxon>
        <taxon>Actinomycetes</taxon>
        <taxon>Streptosporangiales</taxon>
        <taxon>Streptosporangiaceae</taxon>
        <taxon>Nonomuraea</taxon>
    </lineage>
</organism>
<dbReference type="RefSeq" id="WP_138673944.1">
    <property type="nucleotide sequence ID" value="NZ_VCKY01000381.1"/>
</dbReference>
<accession>A0A5S4EVV5</accession>
<keyword evidence="2" id="KW-1185">Reference proteome</keyword>
<dbReference type="SUPFAM" id="SSF52096">
    <property type="entry name" value="ClpP/crotonase"/>
    <property type="match status" value="1"/>
</dbReference>
<evidence type="ECO:0000313" key="2">
    <source>
        <dbReference type="Proteomes" id="UP000309128"/>
    </source>
</evidence>
<name>A0A5S4EVV5_9ACTN</name>
<dbReference type="EMBL" id="VCKY01000381">
    <property type="protein sequence ID" value="TMR07393.1"/>
    <property type="molecule type" value="Genomic_DNA"/>
</dbReference>
<dbReference type="InterPro" id="IPR029045">
    <property type="entry name" value="ClpP/crotonase-like_dom_sf"/>
</dbReference>
<sequence length="101" mass="11055">MPFSGIDHGVDDRVATITLNRPDRRNALTFTMREELLEAFDLADADADADVRAAHGRAGRAPDMVEGVTAFLEKREAGFPMKVSKDLPPSVPFRPENPYGG</sequence>
<gene>
    <name evidence="1" type="ORF">ETD86_51690</name>
</gene>